<protein>
    <submittedName>
        <fullName evidence="1">Uncharacterized protein</fullName>
    </submittedName>
</protein>
<sequence length="59" mass="6206">MDTTGAKDIGISISGLKTIGMPNFIGSLIPKAPGTIATLPTDFRFLLFAISNNIKAKAR</sequence>
<gene>
    <name evidence="1" type="ORF">SDC9_206851</name>
</gene>
<reference evidence="1" key="1">
    <citation type="submission" date="2019-08" db="EMBL/GenBank/DDBJ databases">
        <authorList>
            <person name="Kucharzyk K."/>
            <person name="Murdoch R.W."/>
            <person name="Higgins S."/>
            <person name="Loffler F."/>
        </authorList>
    </citation>
    <scope>NUCLEOTIDE SEQUENCE</scope>
</reference>
<comment type="caution">
    <text evidence="1">The sequence shown here is derived from an EMBL/GenBank/DDBJ whole genome shotgun (WGS) entry which is preliminary data.</text>
</comment>
<accession>A0A645J7M4</accession>
<dbReference type="EMBL" id="VSSQ01132786">
    <property type="protein sequence ID" value="MPN59132.1"/>
    <property type="molecule type" value="Genomic_DNA"/>
</dbReference>
<dbReference type="AlphaFoldDB" id="A0A645J7M4"/>
<organism evidence="1">
    <name type="scientific">bioreactor metagenome</name>
    <dbReference type="NCBI Taxonomy" id="1076179"/>
    <lineage>
        <taxon>unclassified sequences</taxon>
        <taxon>metagenomes</taxon>
        <taxon>ecological metagenomes</taxon>
    </lineage>
</organism>
<proteinExistence type="predicted"/>
<evidence type="ECO:0000313" key="1">
    <source>
        <dbReference type="EMBL" id="MPN59132.1"/>
    </source>
</evidence>
<name>A0A645J7M4_9ZZZZ</name>